<accession>A0ABW7P5W7</accession>
<dbReference type="GO" id="GO:0016301">
    <property type="term" value="F:kinase activity"/>
    <property type="evidence" value="ECO:0007669"/>
    <property type="project" value="UniProtKB-KW"/>
</dbReference>
<feature type="transmembrane region" description="Helical" evidence="9">
    <location>
        <begin position="158"/>
        <end position="183"/>
    </location>
</feature>
<dbReference type="InterPro" id="IPR011712">
    <property type="entry name" value="Sig_transdc_His_kin_sub3_dim/P"/>
</dbReference>
<gene>
    <name evidence="11" type="ORF">WDV06_01270</name>
</gene>
<dbReference type="InterPro" id="IPR003594">
    <property type="entry name" value="HATPase_dom"/>
</dbReference>
<dbReference type="SUPFAM" id="SSF55874">
    <property type="entry name" value="ATPase domain of HSP90 chaperone/DNA topoisomerase II/histidine kinase"/>
    <property type="match status" value="1"/>
</dbReference>
<evidence type="ECO:0000313" key="12">
    <source>
        <dbReference type="Proteomes" id="UP001610631"/>
    </source>
</evidence>
<sequence length="409" mass="41951">MPSPTSPASLASLASLAFPAAGRPAGRTRPAAGAPAAAPGSPLRLRANALRSLCRQVFALRLVMIPLGAPLALSRTAHGAPMYLVSGAVVATFMLSYALFRDWERCGPLLLRHRWLLAADMALGALLLVTATPASPLGLVALGTPLLAGLVYGWRGSAVYAAVQTAVVAALGGGLLLCLLCVLSGAAGSSVRDFLVRLTEARAQLAVAEAVRAERDRLAREMHDSVSKTLHGLALTADALTLAQDPAAIRVQSALLAVAARRAVAESRALLTDLREPLADVPLLPALHRLAGPGTTVHTPDSLPALPAPVAHHLLSLTSEALENARRHAGATRVTLTAAATPTRLTVTVTDDGRGLPAGGPPPSVPGHYGLLGMRERAAAIGADLLLGPRPDGAPGTRVHLTLPLEGSP</sequence>
<evidence type="ECO:0000256" key="1">
    <source>
        <dbReference type="ARBA" id="ARBA00000085"/>
    </source>
</evidence>
<keyword evidence="6 11" id="KW-0418">Kinase</keyword>
<evidence type="ECO:0000256" key="4">
    <source>
        <dbReference type="ARBA" id="ARBA00022679"/>
    </source>
</evidence>
<dbReference type="Pfam" id="PF02518">
    <property type="entry name" value="HATPase_c"/>
    <property type="match status" value="1"/>
</dbReference>
<keyword evidence="9" id="KW-0812">Transmembrane</keyword>
<dbReference type="Proteomes" id="UP001610631">
    <property type="component" value="Unassembled WGS sequence"/>
</dbReference>
<dbReference type="InterPro" id="IPR036890">
    <property type="entry name" value="HATPase_C_sf"/>
</dbReference>
<evidence type="ECO:0000256" key="7">
    <source>
        <dbReference type="ARBA" id="ARBA00022840"/>
    </source>
</evidence>
<keyword evidence="12" id="KW-1185">Reference proteome</keyword>
<dbReference type="PANTHER" id="PTHR24421:SF10">
    <property type="entry name" value="NITRATE_NITRITE SENSOR PROTEIN NARQ"/>
    <property type="match status" value="1"/>
</dbReference>
<evidence type="ECO:0000256" key="6">
    <source>
        <dbReference type="ARBA" id="ARBA00022777"/>
    </source>
</evidence>
<evidence type="ECO:0000259" key="10">
    <source>
        <dbReference type="SMART" id="SM00387"/>
    </source>
</evidence>
<evidence type="ECO:0000256" key="9">
    <source>
        <dbReference type="SAM" id="Phobius"/>
    </source>
</evidence>
<evidence type="ECO:0000313" key="11">
    <source>
        <dbReference type="EMBL" id="MFH7593721.1"/>
    </source>
</evidence>
<keyword evidence="8" id="KW-0902">Two-component regulatory system</keyword>
<keyword evidence="7" id="KW-0067">ATP-binding</keyword>
<dbReference type="CDD" id="cd16917">
    <property type="entry name" value="HATPase_UhpB-NarQ-NarX-like"/>
    <property type="match status" value="1"/>
</dbReference>
<dbReference type="SMART" id="SM00387">
    <property type="entry name" value="HATPase_c"/>
    <property type="match status" value="1"/>
</dbReference>
<dbReference type="EC" id="2.7.13.3" evidence="2"/>
<proteinExistence type="predicted"/>
<dbReference type="PANTHER" id="PTHR24421">
    <property type="entry name" value="NITRATE/NITRITE SENSOR PROTEIN NARX-RELATED"/>
    <property type="match status" value="1"/>
</dbReference>
<keyword evidence="3" id="KW-0597">Phosphoprotein</keyword>
<keyword evidence="5" id="KW-0547">Nucleotide-binding</keyword>
<keyword evidence="9" id="KW-0472">Membrane</keyword>
<protein>
    <recommendedName>
        <fullName evidence="2">histidine kinase</fullName>
        <ecNumber evidence="2">2.7.13.3</ecNumber>
    </recommendedName>
</protein>
<feature type="transmembrane region" description="Helical" evidence="9">
    <location>
        <begin position="121"/>
        <end position="152"/>
    </location>
</feature>
<dbReference type="RefSeq" id="WP_395507685.1">
    <property type="nucleotide sequence ID" value="NZ_JBBDHD010000002.1"/>
</dbReference>
<dbReference type="Pfam" id="PF07730">
    <property type="entry name" value="HisKA_3"/>
    <property type="match status" value="1"/>
</dbReference>
<dbReference type="InterPro" id="IPR050482">
    <property type="entry name" value="Sensor_HK_TwoCompSys"/>
</dbReference>
<dbReference type="Gene3D" id="1.20.5.1930">
    <property type="match status" value="1"/>
</dbReference>
<name>A0ABW7P5W7_9ACTN</name>
<dbReference type="EMBL" id="JBBDHD010000002">
    <property type="protein sequence ID" value="MFH7593721.1"/>
    <property type="molecule type" value="Genomic_DNA"/>
</dbReference>
<evidence type="ECO:0000256" key="8">
    <source>
        <dbReference type="ARBA" id="ARBA00023012"/>
    </source>
</evidence>
<evidence type="ECO:0000256" key="3">
    <source>
        <dbReference type="ARBA" id="ARBA00022553"/>
    </source>
</evidence>
<comment type="caution">
    <text evidence="11">The sequence shown here is derived from an EMBL/GenBank/DDBJ whole genome shotgun (WGS) entry which is preliminary data.</text>
</comment>
<reference evidence="11 12" key="1">
    <citation type="submission" date="2024-03" db="EMBL/GenBank/DDBJ databases">
        <title>Whole genome sequencing of Streptomyces racemochromogenes, to identify antimicrobial biosynthetic gene clusters.</title>
        <authorList>
            <person name="Suryawanshi P."/>
            <person name="Krishnaraj P.U."/>
            <person name="Arun Y.P."/>
            <person name="Suryawanshi M.P."/>
            <person name="Rakshit O."/>
        </authorList>
    </citation>
    <scope>NUCLEOTIDE SEQUENCE [LARGE SCALE GENOMIC DNA]</scope>
    <source>
        <strain evidence="11 12">AUDT626</strain>
    </source>
</reference>
<dbReference type="Gene3D" id="3.30.565.10">
    <property type="entry name" value="Histidine kinase-like ATPase, C-terminal domain"/>
    <property type="match status" value="1"/>
</dbReference>
<feature type="domain" description="Histidine kinase/HSP90-like ATPase" evidence="10">
    <location>
        <begin position="309"/>
        <end position="407"/>
    </location>
</feature>
<feature type="transmembrane region" description="Helical" evidence="9">
    <location>
        <begin position="80"/>
        <end position="100"/>
    </location>
</feature>
<evidence type="ECO:0000256" key="5">
    <source>
        <dbReference type="ARBA" id="ARBA00022741"/>
    </source>
</evidence>
<keyword evidence="9" id="KW-1133">Transmembrane helix</keyword>
<organism evidence="11 12">
    <name type="scientific">Streptomyces racemochromogenes</name>
    <dbReference type="NCBI Taxonomy" id="67353"/>
    <lineage>
        <taxon>Bacteria</taxon>
        <taxon>Bacillati</taxon>
        <taxon>Actinomycetota</taxon>
        <taxon>Actinomycetes</taxon>
        <taxon>Kitasatosporales</taxon>
        <taxon>Streptomycetaceae</taxon>
        <taxon>Streptomyces</taxon>
    </lineage>
</organism>
<evidence type="ECO:0000256" key="2">
    <source>
        <dbReference type="ARBA" id="ARBA00012438"/>
    </source>
</evidence>
<keyword evidence="4" id="KW-0808">Transferase</keyword>
<comment type="catalytic activity">
    <reaction evidence="1">
        <text>ATP + protein L-histidine = ADP + protein N-phospho-L-histidine.</text>
        <dbReference type="EC" id="2.7.13.3"/>
    </reaction>
</comment>